<organism evidence="2 3">
    <name type="scientific">Paenibacillus agricola</name>
    <dbReference type="NCBI Taxonomy" id="2716264"/>
    <lineage>
        <taxon>Bacteria</taxon>
        <taxon>Bacillati</taxon>
        <taxon>Bacillota</taxon>
        <taxon>Bacilli</taxon>
        <taxon>Bacillales</taxon>
        <taxon>Paenibacillaceae</taxon>
        <taxon>Paenibacillus</taxon>
    </lineage>
</organism>
<feature type="signal peptide" evidence="1">
    <location>
        <begin position="1"/>
        <end position="23"/>
    </location>
</feature>
<dbReference type="Pfam" id="PF01547">
    <property type="entry name" value="SBP_bac_1"/>
    <property type="match status" value="1"/>
</dbReference>
<protein>
    <submittedName>
        <fullName evidence="2">Extracellular solute-binding protein</fullName>
    </submittedName>
</protein>
<evidence type="ECO:0000256" key="1">
    <source>
        <dbReference type="SAM" id="SignalP"/>
    </source>
</evidence>
<keyword evidence="1" id="KW-0732">Signal</keyword>
<dbReference type="PANTHER" id="PTHR43649">
    <property type="entry name" value="ARABINOSE-BINDING PROTEIN-RELATED"/>
    <property type="match status" value="1"/>
</dbReference>
<evidence type="ECO:0000313" key="2">
    <source>
        <dbReference type="EMBL" id="NHN32175.1"/>
    </source>
</evidence>
<feature type="chain" id="PRO_5045853591" evidence="1">
    <location>
        <begin position="24"/>
        <end position="456"/>
    </location>
</feature>
<dbReference type="RefSeq" id="WP_166152445.1">
    <property type="nucleotide sequence ID" value="NZ_JAAOIW010000007.1"/>
</dbReference>
<dbReference type="EMBL" id="JAAOIW010000007">
    <property type="protein sequence ID" value="NHN32175.1"/>
    <property type="molecule type" value="Genomic_DNA"/>
</dbReference>
<accession>A0ABX0JEQ4</accession>
<dbReference type="PROSITE" id="PS51257">
    <property type="entry name" value="PROKAR_LIPOPROTEIN"/>
    <property type="match status" value="1"/>
</dbReference>
<dbReference type="Gene3D" id="3.40.190.10">
    <property type="entry name" value="Periplasmic binding protein-like II"/>
    <property type="match status" value="1"/>
</dbReference>
<dbReference type="PANTHER" id="PTHR43649:SF12">
    <property type="entry name" value="DIACETYLCHITOBIOSE BINDING PROTEIN DASA"/>
    <property type="match status" value="1"/>
</dbReference>
<gene>
    <name evidence="2" type="ORF">G9U52_20245</name>
</gene>
<reference evidence="2" key="1">
    <citation type="submission" date="2020-03" db="EMBL/GenBank/DDBJ databases">
        <title>Draft sequencing of Paenibacilllus sp. S3N08.</title>
        <authorList>
            <person name="Kim D.-U."/>
        </authorList>
    </citation>
    <scope>NUCLEOTIDE SEQUENCE</scope>
    <source>
        <strain evidence="2">S3N08</strain>
    </source>
</reference>
<proteinExistence type="predicted"/>
<name>A0ABX0JEQ4_9BACL</name>
<dbReference type="InterPro" id="IPR050490">
    <property type="entry name" value="Bact_solute-bd_prot1"/>
</dbReference>
<comment type="caution">
    <text evidence="2">The sequence shown here is derived from an EMBL/GenBank/DDBJ whole genome shotgun (WGS) entry which is preliminary data.</text>
</comment>
<dbReference type="SUPFAM" id="SSF53850">
    <property type="entry name" value="Periplasmic binding protein-like II"/>
    <property type="match status" value="1"/>
</dbReference>
<dbReference type="Proteomes" id="UP001165962">
    <property type="component" value="Unassembled WGS sequence"/>
</dbReference>
<evidence type="ECO:0000313" key="3">
    <source>
        <dbReference type="Proteomes" id="UP001165962"/>
    </source>
</evidence>
<keyword evidence="3" id="KW-1185">Reference proteome</keyword>
<sequence length="456" mass="51130">MKKRYAKITLVAALASLLTSACAPTPAPSAGSAESGQKVKVSIWSNNRTDVSLLKEKIQIFNDTNKSNIEIDYQVMTDNYEQALQTAMQSGDAPDLMNAKMKLRLEDMVKMKVIEPLDTYLTPDIKQRYGDSLLKLDRQNYLDGHTYSLPNYGTTWRVIYNKDLFAKAGITEPPKSLSEMVDYAKRITEAGKSEDAYGFGLNMKNPTSAFERALLPMARLDGKNFYDWKTGKYDFSVLAPYAKALKQIVDDKSMLPGYENLDIDPLRNQFAAGKVGMYLSLSSEPSVYDVQFPTKINWGVAQVPTVDGTQPYKGANYVNNAGVWWYMSAQSKHKKETFEVMNYLYSDDVLVPYYEQGKGISVVPSVLSKAKTPTLKNLADFAPKDDTIWPMDLSHKVEGKTWQSVIAESILGLTPLDEGIEDLNKRYNDGLDKEEKAGNVKRIVIPDFDPRASLNK</sequence>
<dbReference type="InterPro" id="IPR006059">
    <property type="entry name" value="SBP"/>
</dbReference>